<evidence type="ECO:0000313" key="2">
    <source>
        <dbReference type="EMBL" id="MBL0685582.1"/>
    </source>
</evidence>
<proteinExistence type="predicted"/>
<dbReference type="InterPro" id="IPR008969">
    <property type="entry name" value="CarboxyPept-like_regulatory"/>
</dbReference>
<protein>
    <submittedName>
        <fullName evidence="2">Carboxypeptidase-like regulatory domain-containing protein</fullName>
    </submittedName>
</protein>
<dbReference type="RefSeq" id="WP_201923826.1">
    <property type="nucleotide sequence ID" value="NZ_BAABAX010000030.1"/>
</dbReference>
<keyword evidence="2" id="KW-0378">Hydrolase</keyword>
<dbReference type="SUPFAM" id="SSF48452">
    <property type="entry name" value="TPR-like"/>
    <property type="match status" value="1"/>
</dbReference>
<dbReference type="SUPFAM" id="SSF53300">
    <property type="entry name" value="vWA-like"/>
    <property type="match status" value="1"/>
</dbReference>
<dbReference type="PROSITE" id="PS50005">
    <property type="entry name" value="TPR"/>
    <property type="match status" value="1"/>
</dbReference>
<dbReference type="InterPro" id="IPR011990">
    <property type="entry name" value="TPR-like_helical_dom_sf"/>
</dbReference>
<keyword evidence="2" id="KW-0645">Protease</keyword>
<feature type="repeat" description="TPR" evidence="1">
    <location>
        <begin position="806"/>
        <end position="839"/>
    </location>
</feature>
<keyword evidence="3" id="KW-1185">Reference proteome</keyword>
<organism evidence="2 3">
    <name type="scientific">Aquimarina mytili</name>
    <dbReference type="NCBI Taxonomy" id="874423"/>
    <lineage>
        <taxon>Bacteria</taxon>
        <taxon>Pseudomonadati</taxon>
        <taxon>Bacteroidota</taxon>
        <taxon>Flavobacteriia</taxon>
        <taxon>Flavobacteriales</taxon>
        <taxon>Flavobacteriaceae</taxon>
        <taxon>Aquimarina</taxon>
    </lineage>
</organism>
<comment type="caution">
    <text evidence="2">The sequence shown here is derived from an EMBL/GenBank/DDBJ whole genome shotgun (WGS) entry which is preliminary data.</text>
</comment>
<dbReference type="EMBL" id="JAERQJ010000010">
    <property type="protein sequence ID" value="MBL0685582.1"/>
    <property type="molecule type" value="Genomic_DNA"/>
</dbReference>
<reference evidence="2" key="1">
    <citation type="submission" date="2021-01" db="EMBL/GenBank/DDBJ databases">
        <authorList>
            <person name="Zhong Y.L."/>
        </authorList>
    </citation>
    <scope>NUCLEOTIDE SEQUENCE</scope>
    <source>
        <strain evidence="2">KCTC 23302</strain>
    </source>
</reference>
<dbReference type="GO" id="GO:0004180">
    <property type="term" value="F:carboxypeptidase activity"/>
    <property type="evidence" value="ECO:0007669"/>
    <property type="project" value="UniProtKB-KW"/>
</dbReference>
<dbReference type="SUPFAM" id="SSF49464">
    <property type="entry name" value="Carboxypeptidase regulatory domain-like"/>
    <property type="match status" value="2"/>
</dbReference>
<dbReference type="Pfam" id="PF13715">
    <property type="entry name" value="CarbopepD_reg_2"/>
    <property type="match status" value="2"/>
</dbReference>
<evidence type="ECO:0000256" key="1">
    <source>
        <dbReference type="PROSITE-ProRule" id="PRU00339"/>
    </source>
</evidence>
<dbReference type="Gene3D" id="3.40.50.410">
    <property type="entry name" value="von Willebrand factor, type A domain"/>
    <property type="match status" value="1"/>
</dbReference>
<dbReference type="Gene3D" id="1.25.40.10">
    <property type="entry name" value="Tetratricopeptide repeat domain"/>
    <property type="match status" value="1"/>
</dbReference>
<sequence length="996" mass="114214">MRNRGLLFLSIFLATTLFSYGQYEVLIDAFVLNQDTNQPISYANVGFVDKGIGTITNKNGRFYLRYDEDRIEENDIIQFSGIGYQSMRFTYKQLFQILHSSNKIFLAPVNDSADASSESLEEIKQDALGYITYDSDVHAYWRDKNALGSQIGAFIRSPRKNTKLTSLKFNVVENTADSVLVRVNIYKNNEGVPGDNIVNDNIYHTISRKKGEETVDLSAYNIVANEDFIASIELLKVYGENLNFTISGSKVGHSFVKNASQDSWHFKKDAGVAFKIDTQNPLSSYTTNERVKPKHITMYWDTSLSMKEKNIDQEIQFLEHYFSEIISARVDLITFSNQSAETKPFVIQNGEGKDLINEIKAIKYNGATNFSTLFKGQNNTDQYLVFTDGNYNYGKPEFAYHVPVFYMSSKLDSNHSELQQSASFTNGLYVNLLKTDPALALDYIFNKKEDALMYDFAIPSEVVQGVVLSEDNTPVQGCRVLVKGTLLHSETNKDGVFYVNAKEGDMLALTHFGFEDKEILVDVPEDIKISLKPKYNELGQVRVSTSENDGSKEVVNFGGMKKEKQRLGYAAYTVTKDRFLPSAIFLTDIIRSRFPSINTRGNGNVICNTRSTSFRRSCATPLFVVDGVPIRDIPMYLLPSMIESITYVPGFSGTIQYGPSARNGVFYINTVLFVNNKAMQNIGHDNFTETAKNYSHPKLTYNFDNKRPKYLDALFNSNTYREALDQYFDLIQYHGKKAAFFIHSFEYFKKWNDNFSREVLSNLIEISNSKDYEALRALAFRLEELGDQKSALLVYENIFEIRPSYAQSYLDLARTYKENKRYQDAFEIYKIMLQNKDNNVDFTPLLSQVKSQIQHLLNNHRVQVSYTDVPTQLLVVKSAPVRIVFDWNDPEAEFVLQFVNPKMNYYEWSNQSQEYKASFKEDVSHKTLSKEFIIEKSFEGQWVVNLNVNRKTAKSSPSFLKYTIYTNYGLPNETKEIKFIKLYDQKEKVTLDKFSI</sequence>
<keyword evidence="2" id="KW-0121">Carboxypeptidase</keyword>
<dbReference type="Proteomes" id="UP000651057">
    <property type="component" value="Unassembled WGS sequence"/>
</dbReference>
<dbReference type="CDD" id="cd00198">
    <property type="entry name" value="vWFA"/>
    <property type="match status" value="1"/>
</dbReference>
<dbReference type="Gene3D" id="2.170.130.10">
    <property type="entry name" value="TonB-dependent receptor, plug domain"/>
    <property type="match status" value="1"/>
</dbReference>
<keyword evidence="1" id="KW-0802">TPR repeat</keyword>
<name>A0A936ZWI1_9FLAO</name>
<dbReference type="InterPro" id="IPR019734">
    <property type="entry name" value="TPR_rpt"/>
</dbReference>
<dbReference type="AlphaFoldDB" id="A0A936ZWI1"/>
<dbReference type="InterPro" id="IPR037066">
    <property type="entry name" value="Plug_dom_sf"/>
</dbReference>
<accession>A0A936ZWI1</accession>
<gene>
    <name evidence="2" type="ORF">JJQ60_18750</name>
</gene>
<dbReference type="InterPro" id="IPR036465">
    <property type="entry name" value="vWFA_dom_sf"/>
</dbReference>
<evidence type="ECO:0000313" key="3">
    <source>
        <dbReference type="Proteomes" id="UP000651057"/>
    </source>
</evidence>